<proteinExistence type="predicted"/>
<dbReference type="Proteomes" id="UP000886998">
    <property type="component" value="Unassembled WGS sequence"/>
</dbReference>
<evidence type="ECO:0000256" key="1">
    <source>
        <dbReference type="SAM" id="MobiDB-lite"/>
    </source>
</evidence>
<evidence type="ECO:0000313" key="3">
    <source>
        <dbReference type="Proteomes" id="UP000886998"/>
    </source>
</evidence>
<keyword evidence="3" id="KW-1185">Reference proteome</keyword>
<protein>
    <submittedName>
        <fullName evidence="2">Uncharacterized protein</fullName>
    </submittedName>
</protein>
<gene>
    <name evidence="2" type="ORF">TNIN_212331</name>
</gene>
<comment type="caution">
    <text evidence="2">The sequence shown here is derived from an EMBL/GenBank/DDBJ whole genome shotgun (WGS) entry which is preliminary data.</text>
</comment>
<sequence>MKDDSQTACVGGHVVQCTNSPTDFRWQVYPFNRRSNWFYWYSIWDSVWILVGQLKASLGTRFIIPSHGGPYNKALEVYRCHPESNNDSPGKAAATRRSGSDSRPLVLGKKISQPKKESVRSATGTRDEAQTTIGSRVTVGSGRQGPKTALFFQRPQAQIMRPHEVFLEKNAFSLFPPSSSTDSVQDQI</sequence>
<dbReference type="AlphaFoldDB" id="A0A8X7BX18"/>
<evidence type="ECO:0000313" key="2">
    <source>
        <dbReference type="EMBL" id="GFY46218.1"/>
    </source>
</evidence>
<name>A0A8X7BX18_9ARAC</name>
<feature type="region of interest" description="Disordered" evidence="1">
    <location>
        <begin position="82"/>
        <end position="129"/>
    </location>
</feature>
<dbReference type="EMBL" id="BMAV01005273">
    <property type="protein sequence ID" value="GFY46218.1"/>
    <property type="molecule type" value="Genomic_DNA"/>
</dbReference>
<reference evidence="2" key="1">
    <citation type="submission" date="2020-08" db="EMBL/GenBank/DDBJ databases">
        <title>Multicomponent nature underlies the extraordinary mechanical properties of spider dragline silk.</title>
        <authorList>
            <person name="Kono N."/>
            <person name="Nakamura H."/>
            <person name="Mori M."/>
            <person name="Yoshida Y."/>
            <person name="Ohtoshi R."/>
            <person name="Malay A.D."/>
            <person name="Moran D.A.P."/>
            <person name="Tomita M."/>
            <person name="Numata K."/>
            <person name="Arakawa K."/>
        </authorList>
    </citation>
    <scope>NUCLEOTIDE SEQUENCE</scope>
</reference>
<accession>A0A8X7BX18</accession>
<organism evidence="2 3">
    <name type="scientific">Trichonephila inaurata madagascariensis</name>
    <dbReference type="NCBI Taxonomy" id="2747483"/>
    <lineage>
        <taxon>Eukaryota</taxon>
        <taxon>Metazoa</taxon>
        <taxon>Ecdysozoa</taxon>
        <taxon>Arthropoda</taxon>
        <taxon>Chelicerata</taxon>
        <taxon>Arachnida</taxon>
        <taxon>Araneae</taxon>
        <taxon>Araneomorphae</taxon>
        <taxon>Entelegynae</taxon>
        <taxon>Araneoidea</taxon>
        <taxon>Nephilidae</taxon>
        <taxon>Trichonephila</taxon>
        <taxon>Trichonephila inaurata</taxon>
    </lineage>
</organism>
<feature type="compositionally biased region" description="Basic and acidic residues" evidence="1">
    <location>
        <begin position="114"/>
        <end position="129"/>
    </location>
</feature>